<organism evidence="1 2">
    <name type="scientific">Streptomyces longisporus</name>
    <dbReference type="NCBI Taxonomy" id="1948"/>
    <lineage>
        <taxon>Bacteria</taxon>
        <taxon>Bacillati</taxon>
        <taxon>Actinomycetota</taxon>
        <taxon>Actinomycetes</taxon>
        <taxon>Kitasatosporales</taxon>
        <taxon>Streptomycetaceae</taxon>
        <taxon>Streptomyces</taxon>
    </lineage>
</organism>
<gene>
    <name evidence="1" type="ORF">GCM10010276_60240</name>
</gene>
<dbReference type="EMBL" id="BAAASG010000014">
    <property type="protein sequence ID" value="GAA2507212.1"/>
    <property type="molecule type" value="Genomic_DNA"/>
</dbReference>
<proteinExistence type="predicted"/>
<name>A0ABP6A2T4_STRLO</name>
<evidence type="ECO:0000313" key="2">
    <source>
        <dbReference type="Proteomes" id="UP001501777"/>
    </source>
</evidence>
<dbReference type="Proteomes" id="UP001501777">
    <property type="component" value="Unassembled WGS sequence"/>
</dbReference>
<protein>
    <submittedName>
        <fullName evidence="1">Uncharacterized protein</fullName>
    </submittedName>
</protein>
<accession>A0ABP6A2T4</accession>
<evidence type="ECO:0000313" key="1">
    <source>
        <dbReference type="EMBL" id="GAA2507212.1"/>
    </source>
</evidence>
<sequence>MWGRTGRVSFRTCETVATETPALRATSAMVAIASPFLGPAPFDGTACLPAGTVSHPRSRVNACANVYVA</sequence>
<keyword evidence="2" id="KW-1185">Reference proteome</keyword>
<reference evidence="2" key="1">
    <citation type="journal article" date="2019" name="Int. J. Syst. Evol. Microbiol.">
        <title>The Global Catalogue of Microorganisms (GCM) 10K type strain sequencing project: providing services to taxonomists for standard genome sequencing and annotation.</title>
        <authorList>
            <consortium name="The Broad Institute Genomics Platform"/>
            <consortium name="The Broad Institute Genome Sequencing Center for Infectious Disease"/>
            <person name="Wu L."/>
            <person name="Ma J."/>
        </authorList>
    </citation>
    <scope>NUCLEOTIDE SEQUENCE [LARGE SCALE GENOMIC DNA]</scope>
    <source>
        <strain evidence="2">JCM 4395</strain>
    </source>
</reference>
<comment type="caution">
    <text evidence="1">The sequence shown here is derived from an EMBL/GenBank/DDBJ whole genome shotgun (WGS) entry which is preliminary data.</text>
</comment>